<name>A0A2G1VXY0_9BACT</name>
<dbReference type="RefSeq" id="WP_099264375.1">
    <property type="nucleotide sequence ID" value="NZ_NIZW01000048.1"/>
</dbReference>
<sequence length="498" mass="56838">MATAVAPTKEVEKFDRTQGRDELNLAEFPLFYLGQRVPKGLTSLTYETELSDTVRNRTVNRRFEIVATEKYGLPTVVDADVFFALILIGKQTHNLTSQTISFSRYQLCELLGWTQSGANYKRIETALKKWVSTTLFYDQWWDKGEDRLRKLTGFHLFSKLELNDHSGRTKQLELPLSSLRLSDELFQSVTSGTIKRLNLADFFHLQLPIAKQLYRFLDKRFYRRNTLTFDLQTLAFEHVGMSRNYAPSKIKDKMKPAIKELVDLGFIEDASPEERFTKRGHGVYDIHFRKVGGETIGVLPLPGSKAERSENRQLVKALVDHGVTASTARELVENPDIENDHIRLQIEVLEWKIADPGENPPSRPGGYLRKAITESYDPPKNFKPKQEREAEAKRVMQAMKERKEAKAQRDKAEQDRLDAEAKAKAKQQARVNAYLAKLSANDRETLIDQAIADAPEGMFKSYAVAYRRNPKVGAIKKVGYDAIIEAHVLRLLSTSDEA</sequence>
<evidence type="ECO:0000313" key="2">
    <source>
        <dbReference type="EMBL" id="PHQ31480.1"/>
    </source>
</evidence>
<evidence type="ECO:0008006" key="4">
    <source>
        <dbReference type="Google" id="ProtNLM"/>
    </source>
</evidence>
<keyword evidence="1" id="KW-0175">Coiled coil</keyword>
<dbReference type="AlphaFoldDB" id="A0A2G1VXY0"/>
<dbReference type="Proteomes" id="UP000225740">
    <property type="component" value="Unassembled WGS sequence"/>
</dbReference>
<protein>
    <recommendedName>
        <fullName evidence="4">Replication initiator protein A</fullName>
    </recommendedName>
</protein>
<dbReference type="OrthoDB" id="9774004at2"/>
<feature type="coiled-coil region" evidence="1">
    <location>
        <begin position="388"/>
        <end position="429"/>
    </location>
</feature>
<keyword evidence="3" id="KW-1185">Reference proteome</keyword>
<organism evidence="2 3">
    <name type="scientific">Rhodopirellula bahusiensis</name>
    <dbReference type="NCBI Taxonomy" id="2014065"/>
    <lineage>
        <taxon>Bacteria</taxon>
        <taxon>Pseudomonadati</taxon>
        <taxon>Planctomycetota</taxon>
        <taxon>Planctomycetia</taxon>
        <taxon>Pirellulales</taxon>
        <taxon>Pirellulaceae</taxon>
        <taxon>Rhodopirellula</taxon>
    </lineage>
</organism>
<evidence type="ECO:0000256" key="1">
    <source>
        <dbReference type="SAM" id="Coils"/>
    </source>
</evidence>
<reference evidence="2 3" key="1">
    <citation type="submission" date="2017-06" db="EMBL/GenBank/DDBJ databases">
        <title>Description of Rhodopirellula bahusiensis sp. nov.</title>
        <authorList>
            <person name="Kizina J."/>
            <person name="Harder J."/>
        </authorList>
    </citation>
    <scope>NUCLEOTIDE SEQUENCE [LARGE SCALE GENOMIC DNA]</scope>
    <source>
        <strain evidence="2 3">SWK21</strain>
    </source>
</reference>
<gene>
    <name evidence="2" type="ORF">CEE69_30735</name>
</gene>
<dbReference type="GeneID" id="90612187"/>
<evidence type="ECO:0000313" key="3">
    <source>
        <dbReference type="Proteomes" id="UP000225740"/>
    </source>
</evidence>
<dbReference type="EMBL" id="NIZW01000048">
    <property type="protein sequence ID" value="PHQ31480.1"/>
    <property type="molecule type" value="Genomic_DNA"/>
</dbReference>
<dbReference type="InterPro" id="IPR018777">
    <property type="entry name" value="Replication_initiator_prot_A"/>
</dbReference>
<accession>A0A2G1VXY0</accession>
<proteinExistence type="predicted"/>
<dbReference type="Pfam" id="PF10134">
    <property type="entry name" value="RPA"/>
    <property type="match status" value="1"/>
</dbReference>
<comment type="caution">
    <text evidence="2">The sequence shown here is derived from an EMBL/GenBank/DDBJ whole genome shotgun (WGS) entry which is preliminary data.</text>
</comment>